<evidence type="ECO:0000313" key="2">
    <source>
        <dbReference type="EMBL" id="SVC92332.1"/>
    </source>
</evidence>
<dbReference type="EMBL" id="UINC01118894">
    <property type="protein sequence ID" value="SVC92332.1"/>
    <property type="molecule type" value="Genomic_DNA"/>
</dbReference>
<protein>
    <recommendedName>
        <fullName evidence="1">AMP-binding enzyme C-terminal domain-containing protein</fullName>
    </recommendedName>
</protein>
<name>A0A382R5B5_9ZZZZ</name>
<organism evidence="2">
    <name type="scientific">marine metagenome</name>
    <dbReference type="NCBI Taxonomy" id="408172"/>
    <lineage>
        <taxon>unclassified sequences</taxon>
        <taxon>metagenomes</taxon>
        <taxon>ecological metagenomes</taxon>
    </lineage>
</organism>
<dbReference type="InterPro" id="IPR025110">
    <property type="entry name" value="AMP-bd_C"/>
</dbReference>
<accession>A0A382R5B5</accession>
<feature type="domain" description="AMP-binding enzyme C-terminal" evidence="1">
    <location>
        <begin position="65"/>
        <end position="140"/>
    </location>
</feature>
<dbReference type="InterPro" id="IPR045851">
    <property type="entry name" value="AMP-bd_C_sf"/>
</dbReference>
<dbReference type="InterPro" id="IPR050237">
    <property type="entry name" value="ATP-dep_AMP-bd_enzyme"/>
</dbReference>
<proteinExistence type="predicted"/>
<dbReference type="AlphaFoldDB" id="A0A382R5B5"/>
<dbReference type="Pfam" id="PF13193">
    <property type="entry name" value="AMP-binding_C"/>
    <property type="match status" value="1"/>
</dbReference>
<reference evidence="2" key="1">
    <citation type="submission" date="2018-05" db="EMBL/GenBank/DDBJ databases">
        <authorList>
            <person name="Lanie J.A."/>
            <person name="Ng W.-L."/>
            <person name="Kazmierczak K.M."/>
            <person name="Andrzejewski T.M."/>
            <person name="Davidsen T.M."/>
            <person name="Wayne K.J."/>
            <person name="Tettelin H."/>
            <person name="Glass J.I."/>
            <person name="Rusch D."/>
            <person name="Podicherti R."/>
            <person name="Tsui H.-C.T."/>
            <person name="Winkler M.E."/>
        </authorList>
    </citation>
    <scope>NUCLEOTIDE SEQUENCE</scope>
</reference>
<dbReference type="GO" id="GO:0016878">
    <property type="term" value="F:acid-thiol ligase activity"/>
    <property type="evidence" value="ECO:0007669"/>
    <property type="project" value="UniProtKB-ARBA"/>
</dbReference>
<evidence type="ECO:0000259" key="1">
    <source>
        <dbReference type="Pfam" id="PF13193"/>
    </source>
</evidence>
<dbReference type="SUPFAM" id="SSF56801">
    <property type="entry name" value="Acetyl-CoA synthetase-like"/>
    <property type="match status" value="1"/>
</dbReference>
<dbReference type="Gene3D" id="3.30.300.30">
    <property type="match status" value="1"/>
</dbReference>
<feature type="non-terminal residue" evidence="2">
    <location>
        <position position="1"/>
    </location>
</feature>
<dbReference type="PANTHER" id="PTHR43767">
    <property type="entry name" value="LONG-CHAIN-FATTY-ACID--COA LIGASE"/>
    <property type="match status" value="1"/>
</dbReference>
<dbReference type="PANTHER" id="PTHR43767:SF1">
    <property type="entry name" value="NONRIBOSOMAL PEPTIDE SYNTHASE PES1 (EUROFUNG)-RELATED"/>
    <property type="match status" value="1"/>
</dbReference>
<dbReference type="Gene3D" id="2.30.38.10">
    <property type="entry name" value="Luciferase, Domain 3"/>
    <property type="match status" value="1"/>
</dbReference>
<gene>
    <name evidence="2" type="ORF">METZ01_LOCUS345186</name>
</gene>
<sequence length="150" mass="16949">VIRPLEPAIMASKYIGMPGETAKAWRNSWFHTGDLARLDEEGDLFWLARMSERIRVKGEMVSAYEIEEGIFTHPVVTDCAVIGIPDGIGEEQVKAFVTLKENKTLTLEELRLFCAPIMGRFMVPTALEVITKMPRTQTGKPAKEELKKRQ</sequence>